<evidence type="ECO:0000256" key="4">
    <source>
        <dbReference type="SAM" id="MobiDB-lite"/>
    </source>
</evidence>
<organism evidence="6 7">
    <name type="scientific">Rhizodiscina lignyota</name>
    <dbReference type="NCBI Taxonomy" id="1504668"/>
    <lineage>
        <taxon>Eukaryota</taxon>
        <taxon>Fungi</taxon>
        <taxon>Dikarya</taxon>
        <taxon>Ascomycota</taxon>
        <taxon>Pezizomycotina</taxon>
        <taxon>Dothideomycetes</taxon>
        <taxon>Pleosporomycetidae</taxon>
        <taxon>Aulographales</taxon>
        <taxon>Rhizodiscinaceae</taxon>
        <taxon>Rhizodiscina</taxon>
    </lineage>
</organism>
<keyword evidence="7" id="KW-1185">Reference proteome</keyword>
<evidence type="ECO:0000256" key="2">
    <source>
        <dbReference type="ARBA" id="ARBA00022664"/>
    </source>
</evidence>
<dbReference type="Gene3D" id="1.25.10.10">
    <property type="entry name" value="Leucine-rich Repeat Variant"/>
    <property type="match status" value="1"/>
</dbReference>
<sequence length="755" mass="84423">MAAPAVQTPATVDPLQQLITARDIALKNPPVYLQIVPSILPIIGTSATLDFRRWGAEFLAETFASPTLGAEDKAKLALKALPLLKEYLEAPREDEWVVKSTVQSAASCYPLIFRYIIDHATDGAIWQTMAAIKSNILRRMDSAPPGVRVCCIKFVQRVVQTQTPGLIADPRRPDQNEISLALVPRDHPLIPPPNLEAEASGLLDRLLSILQENSSDALLVTATLNCLGSLIRTRASIANKIITTVLNFNPLKLANAPMTPRSRVMIRSMERTTRALFMSVVKKNPNHPMAGRIQQYLERLHQSRAEIFDETSRKRAAPAEPTDGLDNAKRQRLGATEPGQSQWPPPLPPPPVTIHQLFTLTTDEGVRNFDVQVIPVDLVIKILTELLRTIDQSAMDKAINAIRARYLTLASPSAHTSLTVPPASRMAIDDDDDDDEYEPDYAPTEDAEQISNRLDQDASAIDAMPPEMALGPFRLPTPPPLSDRETVELSRGTINRVFGMMNALDDPNNKKAQQKSGFNRLAARNYDRDAWITVISRLATRAAAGLEENDDGIKKEEASNGAVVRKNKMNFQLADSIREALSLYVVQDFRRRIDVAVSWLNEEWYSDRIQQLDYQNQLANRTDHSTADQSNDDIKEPVKHYEKWLLKMMDGFLPYLDAKDKVLIRFLSEVPELTQGVFERVKRLAKDPERVQLAVTSLHYLIMLKPPAREKAIDAVEDLWRNYSDAKGAAAKVLTKWRPHILQEEPNGAAIKAES</sequence>
<dbReference type="PANTHER" id="PTHR15245">
    <property type="entry name" value="SYMPLEKIN-RELATED"/>
    <property type="match status" value="1"/>
</dbReference>
<comment type="subcellular location">
    <subcellularLocation>
        <location evidence="1">Nucleus</location>
    </subcellularLocation>
</comment>
<keyword evidence="2" id="KW-0507">mRNA processing</keyword>
<accession>A0A9P4M6W9</accession>
<dbReference type="Proteomes" id="UP000799772">
    <property type="component" value="Unassembled WGS sequence"/>
</dbReference>
<feature type="domain" description="Symplekin/Pta1 N-terminal" evidence="5">
    <location>
        <begin position="96"/>
        <end position="314"/>
    </location>
</feature>
<reference evidence="6" key="1">
    <citation type="journal article" date="2020" name="Stud. Mycol.">
        <title>101 Dothideomycetes genomes: a test case for predicting lifestyles and emergence of pathogens.</title>
        <authorList>
            <person name="Haridas S."/>
            <person name="Albert R."/>
            <person name="Binder M."/>
            <person name="Bloem J."/>
            <person name="Labutti K."/>
            <person name="Salamov A."/>
            <person name="Andreopoulos B."/>
            <person name="Baker S."/>
            <person name="Barry K."/>
            <person name="Bills G."/>
            <person name="Bluhm B."/>
            <person name="Cannon C."/>
            <person name="Castanera R."/>
            <person name="Culley D."/>
            <person name="Daum C."/>
            <person name="Ezra D."/>
            <person name="Gonzalez J."/>
            <person name="Henrissat B."/>
            <person name="Kuo A."/>
            <person name="Liang C."/>
            <person name="Lipzen A."/>
            <person name="Lutzoni F."/>
            <person name="Magnuson J."/>
            <person name="Mondo S."/>
            <person name="Nolan M."/>
            <person name="Ohm R."/>
            <person name="Pangilinan J."/>
            <person name="Park H.-J."/>
            <person name="Ramirez L."/>
            <person name="Alfaro M."/>
            <person name="Sun H."/>
            <person name="Tritt A."/>
            <person name="Yoshinaga Y."/>
            <person name="Zwiers L.-H."/>
            <person name="Turgeon B."/>
            <person name="Goodwin S."/>
            <person name="Spatafora J."/>
            <person name="Crous P."/>
            <person name="Grigoriev I."/>
        </authorList>
    </citation>
    <scope>NUCLEOTIDE SEQUENCE</scope>
    <source>
        <strain evidence="6">CBS 133067</strain>
    </source>
</reference>
<dbReference type="EMBL" id="ML978125">
    <property type="protein sequence ID" value="KAF2099355.1"/>
    <property type="molecule type" value="Genomic_DNA"/>
</dbReference>
<evidence type="ECO:0000313" key="6">
    <source>
        <dbReference type="EMBL" id="KAF2099355.1"/>
    </source>
</evidence>
<evidence type="ECO:0000313" key="7">
    <source>
        <dbReference type="Proteomes" id="UP000799772"/>
    </source>
</evidence>
<evidence type="ECO:0000256" key="3">
    <source>
        <dbReference type="ARBA" id="ARBA00023242"/>
    </source>
</evidence>
<dbReference type="PANTHER" id="PTHR15245:SF20">
    <property type="entry name" value="SYMPLEKIN"/>
    <property type="match status" value="1"/>
</dbReference>
<dbReference type="InterPro" id="IPR011989">
    <property type="entry name" value="ARM-like"/>
</dbReference>
<dbReference type="InterPro" id="IPR032460">
    <property type="entry name" value="Symplekin/Pta1_N"/>
</dbReference>
<dbReference type="InterPro" id="IPR021850">
    <property type="entry name" value="Symplekin/Pta1"/>
</dbReference>
<comment type="caution">
    <text evidence="6">The sequence shown here is derived from an EMBL/GenBank/DDBJ whole genome shotgun (WGS) entry which is preliminary data.</text>
</comment>
<dbReference type="GO" id="GO:0005847">
    <property type="term" value="C:mRNA cleavage and polyadenylation specificity factor complex"/>
    <property type="evidence" value="ECO:0007669"/>
    <property type="project" value="TreeGrafter"/>
</dbReference>
<feature type="compositionally biased region" description="Acidic residues" evidence="4">
    <location>
        <begin position="429"/>
        <end position="448"/>
    </location>
</feature>
<dbReference type="SUPFAM" id="SSF48371">
    <property type="entry name" value="ARM repeat"/>
    <property type="match status" value="1"/>
</dbReference>
<keyword evidence="3" id="KW-0539">Nucleus</keyword>
<dbReference type="Pfam" id="PF11935">
    <property type="entry name" value="SYMPK_PTA1_N"/>
    <property type="match status" value="1"/>
</dbReference>
<proteinExistence type="predicted"/>
<evidence type="ECO:0000256" key="1">
    <source>
        <dbReference type="ARBA" id="ARBA00004123"/>
    </source>
</evidence>
<dbReference type="GO" id="GO:0006397">
    <property type="term" value="P:mRNA processing"/>
    <property type="evidence" value="ECO:0007669"/>
    <property type="project" value="UniProtKB-KW"/>
</dbReference>
<feature type="region of interest" description="Disordered" evidence="4">
    <location>
        <begin position="424"/>
        <end position="450"/>
    </location>
</feature>
<gene>
    <name evidence="6" type="ORF">NA57DRAFT_38555</name>
</gene>
<evidence type="ECO:0000259" key="5">
    <source>
        <dbReference type="Pfam" id="PF11935"/>
    </source>
</evidence>
<protein>
    <recommendedName>
        <fullName evidence="5">Symplekin/Pta1 N-terminal domain-containing protein</fullName>
    </recommendedName>
</protein>
<dbReference type="OrthoDB" id="331600at2759"/>
<dbReference type="AlphaFoldDB" id="A0A9P4M6W9"/>
<dbReference type="InterPro" id="IPR016024">
    <property type="entry name" value="ARM-type_fold"/>
</dbReference>
<feature type="region of interest" description="Disordered" evidence="4">
    <location>
        <begin position="308"/>
        <end position="328"/>
    </location>
</feature>
<name>A0A9P4M6W9_9PEZI</name>